<evidence type="ECO:0000313" key="2">
    <source>
        <dbReference type="EMBL" id="JAD23882.1"/>
    </source>
</evidence>
<accession>A0A0A8YMR9</accession>
<name>A0A0A8YMR9_ARUDO</name>
<reference evidence="2" key="1">
    <citation type="submission" date="2014-09" db="EMBL/GenBank/DDBJ databases">
        <authorList>
            <person name="Magalhaes I.L.F."/>
            <person name="Oliveira U."/>
            <person name="Santos F.R."/>
            <person name="Vidigal T.H.D.A."/>
            <person name="Brescovit A.D."/>
            <person name="Santos A.J."/>
        </authorList>
    </citation>
    <scope>NUCLEOTIDE SEQUENCE</scope>
    <source>
        <tissue evidence="2">Shoot tissue taken approximately 20 cm above the soil surface</tissue>
    </source>
</reference>
<dbReference type="AlphaFoldDB" id="A0A0A8YMR9"/>
<feature type="region of interest" description="Disordered" evidence="1">
    <location>
        <begin position="1"/>
        <end position="66"/>
    </location>
</feature>
<organism evidence="2">
    <name type="scientific">Arundo donax</name>
    <name type="common">Giant reed</name>
    <name type="synonym">Donax arundinaceus</name>
    <dbReference type="NCBI Taxonomy" id="35708"/>
    <lineage>
        <taxon>Eukaryota</taxon>
        <taxon>Viridiplantae</taxon>
        <taxon>Streptophyta</taxon>
        <taxon>Embryophyta</taxon>
        <taxon>Tracheophyta</taxon>
        <taxon>Spermatophyta</taxon>
        <taxon>Magnoliopsida</taxon>
        <taxon>Liliopsida</taxon>
        <taxon>Poales</taxon>
        <taxon>Poaceae</taxon>
        <taxon>PACMAD clade</taxon>
        <taxon>Arundinoideae</taxon>
        <taxon>Arundineae</taxon>
        <taxon>Arundo</taxon>
    </lineage>
</organism>
<protein>
    <submittedName>
        <fullName evidence="2">Uncharacterized protein</fullName>
    </submittedName>
</protein>
<dbReference type="EMBL" id="GBRH01274013">
    <property type="protein sequence ID" value="JAD23882.1"/>
    <property type="molecule type" value="Transcribed_RNA"/>
</dbReference>
<reference evidence="2" key="2">
    <citation type="journal article" date="2015" name="Data Brief">
        <title>Shoot transcriptome of the giant reed, Arundo donax.</title>
        <authorList>
            <person name="Barrero R.A."/>
            <person name="Guerrero F.D."/>
            <person name="Moolhuijzen P."/>
            <person name="Goolsby J.A."/>
            <person name="Tidwell J."/>
            <person name="Bellgard S.E."/>
            <person name="Bellgard M.I."/>
        </authorList>
    </citation>
    <scope>NUCLEOTIDE SEQUENCE</scope>
    <source>
        <tissue evidence="2">Shoot tissue taken approximately 20 cm above the soil surface</tissue>
    </source>
</reference>
<feature type="compositionally biased region" description="Low complexity" evidence="1">
    <location>
        <begin position="41"/>
        <end position="51"/>
    </location>
</feature>
<evidence type="ECO:0000256" key="1">
    <source>
        <dbReference type="SAM" id="MobiDB-lite"/>
    </source>
</evidence>
<feature type="compositionally biased region" description="Basic and acidic residues" evidence="1">
    <location>
        <begin position="7"/>
        <end position="28"/>
    </location>
</feature>
<sequence length="66" mass="7196">MRKVKRVEKEAGAAEKGRRKRMGSEKRARPAPTPSRDGVVSATAAAPGSRAAEPRSVRLLAHEMRM</sequence>
<feature type="compositionally biased region" description="Basic and acidic residues" evidence="1">
    <location>
        <begin position="52"/>
        <end position="66"/>
    </location>
</feature>
<proteinExistence type="predicted"/>